<dbReference type="RefSeq" id="WP_133241003.1">
    <property type="nucleotide sequence ID" value="NZ_ONZI01000002.1"/>
</dbReference>
<dbReference type="AlphaFoldDB" id="A0A2R8CKT6"/>
<accession>A0A2R8CKT6</accession>
<proteinExistence type="predicted"/>
<protein>
    <recommendedName>
        <fullName evidence="3">Abi-like protein</fullName>
    </recommendedName>
</protein>
<evidence type="ECO:0000313" key="2">
    <source>
        <dbReference type="Proteomes" id="UP000244934"/>
    </source>
</evidence>
<organism evidence="1 2">
    <name type="scientific">Kushneria phyllosphaerae</name>
    <dbReference type="NCBI Taxonomy" id="2100822"/>
    <lineage>
        <taxon>Bacteria</taxon>
        <taxon>Pseudomonadati</taxon>
        <taxon>Pseudomonadota</taxon>
        <taxon>Gammaproteobacteria</taxon>
        <taxon>Oceanospirillales</taxon>
        <taxon>Halomonadaceae</taxon>
        <taxon>Kushneria</taxon>
    </lineage>
</organism>
<gene>
    <name evidence="1" type="ORF">KSP9073_01462</name>
</gene>
<sequence length="218" mass="25318">MLSALKRYEKKRLNYLYRFAAINKKSSEMPLWQYRYLSEALLSDAWQGWCLFSKDLIFNSYRGCFARDGSCVKPLVRPDYKYSRVCYEAKQCGSNPQSKIKENGHLKFLPHQEPTWGSLDFILNTVYGMGVDNSEYLASVFGSFPHLRMIQEVRNACAHKNGNIIRKLENYKTKYSIREVAHPVDYMWGREKKGRLLAFEVWLDLMGQAALLATATAK</sequence>
<evidence type="ECO:0000313" key="1">
    <source>
        <dbReference type="EMBL" id="SPJ33453.1"/>
    </source>
</evidence>
<dbReference type="Proteomes" id="UP000244934">
    <property type="component" value="Unassembled WGS sequence"/>
</dbReference>
<dbReference type="OrthoDB" id="8480886at2"/>
<reference evidence="2" key="1">
    <citation type="submission" date="2018-03" db="EMBL/GenBank/DDBJ databases">
        <authorList>
            <person name="Navarro De La Torre S."/>
        </authorList>
    </citation>
    <scope>NUCLEOTIDE SEQUENCE [LARGE SCALE GENOMIC DNA]</scope>
    <source>
        <strain evidence="2">EAod3</strain>
    </source>
</reference>
<keyword evidence="2" id="KW-1185">Reference proteome</keyword>
<dbReference type="EMBL" id="ONZI01000002">
    <property type="protein sequence ID" value="SPJ33453.1"/>
    <property type="molecule type" value="Genomic_DNA"/>
</dbReference>
<evidence type="ECO:0008006" key="3">
    <source>
        <dbReference type="Google" id="ProtNLM"/>
    </source>
</evidence>
<name>A0A2R8CKT6_9GAMM</name>